<dbReference type="Pfam" id="PF01614">
    <property type="entry name" value="IclR_C"/>
    <property type="match status" value="1"/>
</dbReference>
<dbReference type="GO" id="GO:0003677">
    <property type="term" value="F:DNA binding"/>
    <property type="evidence" value="ECO:0007669"/>
    <property type="project" value="UniProtKB-KW"/>
</dbReference>
<dbReference type="RefSeq" id="WP_067757205.1">
    <property type="nucleotide sequence ID" value="NZ_LT907988.1"/>
</dbReference>
<dbReference type="PANTHER" id="PTHR30136:SF39">
    <property type="entry name" value="TRANSCRIPTIONAL REGULATORY PROTEIN"/>
    <property type="match status" value="1"/>
</dbReference>
<evidence type="ECO:0000256" key="1">
    <source>
        <dbReference type="ARBA" id="ARBA00023015"/>
    </source>
</evidence>
<dbReference type="AlphaFoldDB" id="A0A1C3K5P8"/>
<dbReference type="PROSITE" id="PS51078">
    <property type="entry name" value="ICLR_ED"/>
    <property type="match status" value="1"/>
</dbReference>
<accession>A0A1C3K5P8</accession>
<dbReference type="PROSITE" id="PS51077">
    <property type="entry name" value="HTH_ICLR"/>
    <property type="match status" value="1"/>
</dbReference>
<organism evidence="6 8">
    <name type="scientific">Orrella dioscoreae</name>
    <dbReference type="NCBI Taxonomy" id="1851544"/>
    <lineage>
        <taxon>Bacteria</taxon>
        <taxon>Pseudomonadati</taxon>
        <taxon>Pseudomonadota</taxon>
        <taxon>Betaproteobacteria</taxon>
        <taxon>Burkholderiales</taxon>
        <taxon>Alcaligenaceae</taxon>
        <taxon>Orrella</taxon>
    </lineage>
</organism>
<evidence type="ECO:0000313" key="8">
    <source>
        <dbReference type="Proteomes" id="UP000078558"/>
    </source>
</evidence>
<dbReference type="SMART" id="SM00346">
    <property type="entry name" value="HTH_ICLR"/>
    <property type="match status" value="1"/>
</dbReference>
<dbReference type="SUPFAM" id="SSF55781">
    <property type="entry name" value="GAF domain-like"/>
    <property type="match status" value="1"/>
</dbReference>
<dbReference type="InterPro" id="IPR036390">
    <property type="entry name" value="WH_DNA-bd_sf"/>
</dbReference>
<dbReference type="GO" id="GO:0003700">
    <property type="term" value="F:DNA-binding transcription factor activity"/>
    <property type="evidence" value="ECO:0007669"/>
    <property type="project" value="TreeGrafter"/>
</dbReference>
<evidence type="ECO:0000256" key="2">
    <source>
        <dbReference type="ARBA" id="ARBA00023125"/>
    </source>
</evidence>
<evidence type="ECO:0000313" key="6">
    <source>
        <dbReference type="EMBL" id="SBT26784.1"/>
    </source>
</evidence>
<dbReference type="InterPro" id="IPR029016">
    <property type="entry name" value="GAF-like_dom_sf"/>
</dbReference>
<evidence type="ECO:0000256" key="3">
    <source>
        <dbReference type="ARBA" id="ARBA00023163"/>
    </source>
</evidence>
<dbReference type="InterPro" id="IPR014757">
    <property type="entry name" value="Tscrpt_reg_IclR_C"/>
</dbReference>
<dbReference type="GO" id="GO:0045892">
    <property type="term" value="P:negative regulation of DNA-templated transcription"/>
    <property type="evidence" value="ECO:0007669"/>
    <property type="project" value="TreeGrafter"/>
</dbReference>
<dbReference type="Gene3D" id="3.30.450.40">
    <property type="match status" value="1"/>
</dbReference>
<reference evidence="6 8" key="1">
    <citation type="submission" date="2016-06" db="EMBL/GenBank/DDBJ databases">
        <authorList>
            <person name="Kjaerup R.B."/>
            <person name="Dalgaard T.S."/>
            <person name="Juul-Madsen H.R."/>
        </authorList>
    </citation>
    <scope>NUCLEOTIDE SEQUENCE [LARGE SCALE GENOMIC DNA]</scope>
    <source>
        <strain evidence="6">Orrdi1</strain>
    </source>
</reference>
<dbReference type="InterPro" id="IPR005471">
    <property type="entry name" value="Tscrpt_reg_IclR_N"/>
</dbReference>
<sequence>MPTRDPSAGETAGSLPRTLRRGLQVLGALRQAGPEGLHVVEVAHATGLQRPTVYRYLDVLVEEGYAQRDPRTKRFGIAMDWAPQPDAHGHAVRRLQPVLRHISDITGDSAFLICRAGSDSLCLHREVGNYALQVLSVTIGHRQPLGVGAAGLALLAALPPNEASELIAQNDKALRAYGGMTAAQMHRLVDNTRDRGWSVVGNSAVPGALGVGVPVLDERGYPVLAISTCTMIDRIPASRQRQIAEQMRVAVARVSA</sequence>
<gene>
    <name evidence="6" type="ORF">ODI_00909</name>
    <name evidence="7" type="ORF">ODI_R4131</name>
</gene>
<keyword evidence="1" id="KW-0805">Transcription regulation</keyword>
<reference evidence="7 8" key="2">
    <citation type="submission" date="2017-08" db="EMBL/GenBank/DDBJ databases">
        <authorList>
            <person name="de Groot N.N."/>
        </authorList>
    </citation>
    <scope>NUCLEOTIDE SEQUENCE [LARGE SCALE GENOMIC DNA]</scope>
    <source>
        <strain evidence="7">Orrdi1</strain>
    </source>
</reference>
<name>A0A1C3K5P8_9BURK</name>
<keyword evidence="8" id="KW-1185">Reference proteome</keyword>
<dbReference type="Gene3D" id="1.10.10.10">
    <property type="entry name" value="Winged helix-like DNA-binding domain superfamily/Winged helix DNA-binding domain"/>
    <property type="match status" value="1"/>
</dbReference>
<feature type="domain" description="HTH iclR-type" evidence="4">
    <location>
        <begin position="16"/>
        <end position="79"/>
    </location>
</feature>
<dbReference type="EMBL" id="LT907988">
    <property type="protein sequence ID" value="SOE52383.1"/>
    <property type="molecule type" value="Genomic_DNA"/>
</dbReference>
<dbReference type="InterPro" id="IPR036388">
    <property type="entry name" value="WH-like_DNA-bd_sf"/>
</dbReference>
<evidence type="ECO:0000259" key="4">
    <source>
        <dbReference type="PROSITE" id="PS51077"/>
    </source>
</evidence>
<dbReference type="EMBL" id="FLRC01000044">
    <property type="protein sequence ID" value="SBT26784.1"/>
    <property type="molecule type" value="Genomic_DNA"/>
</dbReference>
<dbReference type="CDD" id="cd00090">
    <property type="entry name" value="HTH_ARSR"/>
    <property type="match status" value="1"/>
</dbReference>
<keyword evidence="2" id="KW-0238">DNA-binding</keyword>
<dbReference type="OrthoDB" id="13103at2"/>
<dbReference type="Pfam" id="PF09339">
    <property type="entry name" value="HTH_IclR"/>
    <property type="match status" value="1"/>
</dbReference>
<dbReference type="SUPFAM" id="SSF46785">
    <property type="entry name" value="Winged helix' DNA-binding domain"/>
    <property type="match status" value="1"/>
</dbReference>
<dbReference type="InterPro" id="IPR011991">
    <property type="entry name" value="ArsR-like_HTH"/>
</dbReference>
<proteinExistence type="predicted"/>
<dbReference type="PANTHER" id="PTHR30136">
    <property type="entry name" value="HELIX-TURN-HELIX TRANSCRIPTIONAL REGULATOR, ICLR FAMILY"/>
    <property type="match status" value="1"/>
</dbReference>
<dbReference type="Proteomes" id="UP000078558">
    <property type="component" value="Chromosome I"/>
</dbReference>
<evidence type="ECO:0000259" key="5">
    <source>
        <dbReference type="PROSITE" id="PS51078"/>
    </source>
</evidence>
<evidence type="ECO:0000313" key="7">
    <source>
        <dbReference type="EMBL" id="SOE52383.1"/>
    </source>
</evidence>
<dbReference type="InterPro" id="IPR050707">
    <property type="entry name" value="HTH_MetabolicPath_Reg"/>
</dbReference>
<dbReference type="KEGG" id="odi:ODI_R4131"/>
<keyword evidence="3" id="KW-0804">Transcription</keyword>
<dbReference type="STRING" id="1851544.ODI_00909"/>
<feature type="domain" description="IclR-ED" evidence="5">
    <location>
        <begin position="73"/>
        <end position="256"/>
    </location>
</feature>
<protein>
    <submittedName>
        <fullName evidence="6">Transcriptional regulator, IclR family</fullName>
    </submittedName>
</protein>